<dbReference type="AlphaFoldDB" id="A0A1M4UVS9"/>
<evidence type="ECO:0000313" key="3">
    <source>
        <dbReference type="Proteomes" id="UP000184476"/>
    </source>
</evidence>
<name>A0A1M4UVS9_9BACL</name>
<protein>
    <submittedName>
        <fullName evidence="2">Serine/threonine protein phosphatase PrpC</fullName>
    </submittedName>
</protein>
<dbReference type="GO" id="GO:0004722">
    <property type="term" value="F:protein serine/threonine phosphatase activity"/>
    <property type="evidence" value="ECO:0007669"/>
    <property type="project" value="InterPro"/>
</dbReference>
<dbReference type="SMART" id="SM00332">
    <property type="entry name" value="PP2Cc"/>
    <property type="match status" value="1"/>
</dbReference>
<dbReference type="InterPro" id="IPR001932">
    <property type="entry name" value="PPM-type_phosphatase-like_dom"/>
</dbReference>
<dbReference type="Pfam" id="PF13672">
    <property type="entry name" value="PP2C_2"/>
    <property type="match status" value="1"/>
</dbReference>
<gene>
    <name evidence="2" type="ORF">SAMN05444392_10247</name>
</gene>
<dbReference type="PROSITE" id="PS51746">
    <property type="entry name" value="PPM_2"/>
    <property type="match status" value="1"/>
</dbReference>
<accession>A0A1M4UVS9</accession>
<evidence type="ECO:0000313" key="2">
    <source>
        <dbReference type="EMBL" id="SHE60747.1"/>
    </source>
</evidence>
<sequence>MKMVQRSHVGKVRDHNEDCVGLYQANGGVVIGVVADGLGGHNAGEIASQETVQIMKENLGSLPPGLSTQSKIDELSTAIEKANKRVYDLANKNGKLQGMGCTVVTVIAEEDLLVIAHVGDSRAYLLHKGGLYQLTEDHSFVNILRKHGQITEEEARNHPKRNMIVRAVGTNESVEVDLIDTPWREGDIMLLCSDGLTSMVSDREIGLVLTSSQLNMEEKADRLIDLALDAGGADNISLILLEHVQRSTKS</sequence>
<dbReference type="PANTHER" id="PTHR47992">
    <property type="entry name" value="PROTEIN PHOSPHATASE"/>
    <property type="match status" value="1"/>
</dbReference>
<dbReference type="InterPro" id="IPR015655">
    <property type="entry name" value="PP2C"/>
</dbReference>
<feature type="domain" description="PPM-type phosphatase" evidence="1">
    <location>
        <begin position="1"/>
        <end position="243"/>
    </location>
</feature>
<dbReference type="CDD" id="cd00143">
    <property type="entry name" value="PP2Cc"/>
    <property type="match status" value="1"/>
</dbReference>
<dbReference type="SUPFAM" id="SSF81606">
    <property type="entry name" value="PP2C-like"/>
    <property type="match status" value="1"/>
</dbReference>
<dbReference type="NCBIfam" id="NF033484">
    <property type="entry name" value="Stp1_PP2C_phos"/>
    <property type="match status" value="1"/>
</dbReference>
<dbReference type="InterPro" id="IPR036457">
    <property type="entry name" value="PPM-type-like_dom_sf"/>
</dbReference>
<dbReference type="Gene3D" id="3.60.40.10">
    <property type="entry name" value="PPM-type phosphatase domain"/>
    <property type="match status" value="1"/>
</dbReference>
<dbReference type="RefSeq" id="WP_073153047.1">
    <property type="nucleotide sequence ID" value="NZ_FQVL01000002.1"/>
</dbReference>
<dbReference type="SMART" id="SM00331">
    <property type="entry name" value="PP2C_SIG"/>
    <property type="match status" value="1"/>
</dbReference>
<dbReference type="EMBL" id="FQVL01000002">
    <property type="protein sequence ID" value="SHE60747.1"/>
    <property type="molecule type" value="Genomic_DNA"/>
</dbReference>
<dbReference type="Proteomes" id="UP000184476">
    <property type="component" value="Unassembled WGS sequence"/>
</dbReference>
<evidence type="ECO:0000259" key="1">
    <source>
        <dbReference type="PROSITE" id="PS51746"/>
    </source>
</evidence>
<reference evidence="2 3" key="1">
    <citation type="submission" date="2016-11" db="EMBL/GenBank/DDBJ databases">
        <authorList>
            <person name="Jaros S."/>
            <person name="Januszkiewicz K."/>
            <person name="Wedrychowicz H."/>
        </authorList>
    </citation>
    <scope>NUCLEOTIDE SEQUENCE [LARGE SCALE GENOMIC DNA]</scope>
    <source>
        <strain evidence="2 3">DSM 44666</strain>
    </source>
</reference>
<proteinExistence type="predicted"/>
<dbReference type="STRING" id="112248.SAMN05444392_10247"/>
<keyword evidence="3" id="KW-1185">Reference proteome</keyword>
<organism evidence="2 3">
    <name type="scientific">Seinonella peptonophila</name>
    <dbReference type="NCBI Taxonomy" id="112248"/>
    <lineage>
        <taxon>Bacteria</taxon>
        <taxon>Bacillati</taxon>
        <taxon>Bacillota</taxon>
        <taxon>Bacilli</taxon>
        <taxon>Bacillales</taxon>
        <taxon>Thermoactinomycetaceae</taxon>
        <taxon>Seinonella</taxon>
    </lineage>
</organism>
<dbReference type="OrthoDB" id="9801841at2"/>